<evidence type="ECO:0000256" key="1">
    <source>
        <dbReference type="SAM" id="Phobius"/>
    </source>
</evidence>
<reference evidence="2 3" key="1">
    <citation type="submission" date="2018-06" db="EMBL/GenBank/DDBJ databases">
        <title>Genomic Encyclopedia of Archaeal and Bacterial Type Strains, Phase II (KMG-II): from individual species to whole genera.</title>
        <authorList>
            <person name="Goeker M."/>
        </authorList>
    </citation>
    <scope>NUCLEOTIDE SEQUENCE [LARGE SCALE GENOMIC DNA]</scope>
    <source>
        <strain evidence="2 3">DSM 6779</strain>
    </source>
</reference>
<dbReference type="AlphaFoldDB" id="A0A2W7NHZ4"/>
<protein>
    <submittedName>
        <fullName evidence="2">Uncharacterized protein</fullName>
    </submittedName>
</protein>
<accession>A0A2W7NHZ4</accession>
<evidence type="ECO:0000313" key="3">
    <source>
        <dbReference type="Proteomes" id="UP000249239"/>
    </source>
</evidence>
<feature type="transmembrane region" description="Helical" evidence="1">
    <location>
        <begin position="135"/>
        <end position="162"/>
    </location>
</feature>
<name>A0A2W7NHZ4_9BACT</name>
<keyword evidence="1" id="KW-0812">Transmembrane</keyword>
<sequence length="241" mass="28209">MDIQKIYDKIYELEEDNHLKAGLYFSIIQIKKDNPLLSNEVNTLYLDAKKFISCYINSIEERDLGYDVIDTNKILKCINLLGDYQEQFQLAQNAYRLLRTKGFEDESKTLRTIMNQKKTQLIKSKPYFLGKYFKLILHLSSYSLSSIALSIFTIFIITYIVLLPAPIESWQNFSVVYHSYSDSFYINHMVNIITSLFGVTNDFKVETSNLTGIFTIMSIKLFYLVFIVNYLYKKFIDIING</sequence>
<keyword evidence="3" id="KW-1185">Reference proteome</keyword>
<gene>
    <name evidence="2" type="ORF">LX69_03278</name>
</gene>
<proteinExistence type="predicted"/>
<dbReference type="EMBL" id="QKZK01000046">
    <property type="protein sequence ID" value="PZX10892.1"/>
    <property type="molecule type" value="Genomic_DNA"/>
</dbReference>
<keyword evidence="1" id="KW-0472">Membrane</keyword>
<keyword evidence="1" id="KW-1133">Transmembrane helix</keyword>
<dbReference type="RefSeq" id="WP_111447063.1">
    <property type="nucleotide sequence ID" value="NZ_QKZK01000046.1"/>
</dbReference>
<organism evidence="2 3">
    <name type="scientific">Breznakibacter xylanolyticus</name>
    <dbReference type="NCBI Taxonomy" id="990"/>
    <lineage>
        <taxon>Bacteria</taxon>
        <taxon>Pseudomonadati</taxon>
        <taxon>Bacteroidota</taxon>
        <taxon>Bacteroidia</taxon>
        <taxon>Marinilabiliales</taxon>
        <taxon>Marinilabiliaceae</taxon>
        <taxon>Breznakibacter</taxon>
    </lineage>
</organism>
<dbReference type="Proteomes" id="UP000249239">
    <property type="component" value="Unassembled WGS sequence"/>
</dbReference>
<comment type="caution">
    <text evidence="2">The sequence shown here is derived from an EMBL/GenBank/DDBJ whole genome shotgun (WGS) entry which is preliminary data.</text>
</comment>
<dbReference type="OrthoDB" id="9851418at2"/>
<feature type="transmembrane region" description="Helical" evidence="1">
    <location>
        <begin position="210"/>
        <end position="232"/>
    </location>
</feature>
<evidence type="ECO:0000313" key="2">
    <source>
        <dbReference type="EMBL" id="PZX10892.1"/>
    </source>
</evidence>